<keyword evidence="1" id="KW-0802">TPR repeat</keyword>
<gene>
    <name evidence="2" type="ORF">AVDCRST_MAG10-1214</name>
</gene>
<name>A0A6J4HRF4_9ACTN</name>
<dbReference type="Gene3D" id="1.25.40.10">
    <property type="entry name" value="Tetratricopeptide repeat domain"/>
    <property type="match status" value="1"/>
</dbReference>
<sequence length="116" mass="12328">MLADCYRALKRYGAVAELWDELREASPGAALVTEGRIVAAGALADQGDIHGAIQLLERGPLRPSRGAALHHARLWYALADLYERAGDAPKARELFGRVVAVEPGLADAAERLAGLG</sequence>
<feature type="repeat" description="TPR" evidence="1">
    <location>
        <begin position="72"/>
        <end position="105"/>
    </location>
</feature>
<reference evidence="2" key="1">
    <citation type="submission" date="2020-02" db="EMBL/GenBank/DDBJ databases">
        <authorList>
            <person name="Meier V. D."/>
        </authorList>
    </citation>
    <scope>NUCLEOTIDE SEQUENCE</scope>
    <source>
        <strain evidence="2">AVDCRST_MAG10</strain>
    </source>
</reference>
<accession>A0A6J4HRF4</accession>
<protein>
    <submittedName>
        <fullName evidence="2">Uncharacterized protein</fullName>
    </submittedName>
</protein>
<organism evidence="2">
    <name type="scientific">uncultured Acidimicrobiales bacterium</name>
    <dbReference type="NCBI Taxonomy" id="310071"/>
    <lineage>
        <taxon>Bacteria</taxon>
        <taxon>Bacillati</taxon>
        <taxon>Actinomycetota</taxon>
        <taxon>Acidimicrobiia</taxon>
        <taxon>Acidimicrobiales</taxon>
        <taxon>environmental samples</taxon>
    </lineage>
</organism>
<dbReference type="InterPro" id="IPR019734">
    <property type="entry name" value="TPR_rpt"/>
</dbReference>
<dbReference type="AlphaFoldDB" id="A0A6J4HRF4"/>
<dbReference type="Pfam" id="PF13428">
    <property type="entry name" value="TPR_14"/>
    <property type="match status" value="1"/>
</dbReference>
<dbReference type="SUPFAM" id="SSF48452">
    <property type="entry name" value="TPR-like"/>
    <property type="match status" value="1"/>
</dbReference>
<evidence type="ECO:0000256" key="1">
    <source>
        <dbReference type="PROSITE-ProRule" id="PRU00339"/>
    </source>
</evidence>
<dbReference type="EMBL" id="CADCTB010000082">
    <property type="protein sequence ID" value="CAA9231986.1"/>
    <property type="molecule type" value="Genomic_DNA"/>
</dbReference>
<evidence type="ECO:0000313" key="2">
    <source>
        <dbReference type="EMBL" id="CAA9231986.1"/>
    </source>
</evidence>
<proteinExistence type="predicted"/>
<dbReference type="PROSITE" id="PS50005">
    <property type="entry name" value="TPR"/>
    <property type="match status" value="1"/>
</dbReference>
<dbReference type="InterPro" id="IPR011990">
    <property type="entry name" value="TPR-like_helical_dom_sf"/>
</dbReference>